<sequence length="541" mass="57303">MSVQIDCDVTVRLRAPFLFPGLSLNGWGYDATALRDAQGHPLLPADQIKGVLRAALAGMLADAGKPLTALEAIFGQPGPDQANLRGALVFSDLRAEGLSAAGMPSTRVEIDDKTPDAPGTVREGHLVVTELVAPPGAEVQFVGKIYGHAETEAQAVEWITLLRAAATHISAIGSMKSAGFGEVVSVELSKPKMVALSAAPVAPPAGRVAVALAFDRPFLVDAQRVADNVVASSETVPGGVLKGALAAALRALGHRPEEDADFSALSIAHAVPEGASRAVLPLSWVWLPDEARFADVLADPGLARGEKRFVTRPDWKTAQLEDAEKRRGVKRADLSLSDRAHVRIDPETGAAVDQALFFTTLVDPGQTRWLTEIDFGAIPASQQALYWGTLVAGLDRLGSTCARATVHVLGAAPALAPVVTGDWLVVVETEAVLGDPAEGPPAEVYRAYWRDVAGAEMTGFMAAQDLRGDYLGMRGAGVYRPHFVTLPGSAFRLRVTDPAQLAELVRRGLPPRLGKTRPGWRDCPFQPENGWGRISIEKVGA</sequence>
<dbReference type="InterPro" id="IPR005537">
    <property type="entry name" value="RAMP_III_fam"/>
</dbReference>
<dbReference type="AlphaFoldDB" id="A0A4U1JUM5"/>
<evidence type="ECO:0000256" key="1">
    <source>
        <dbReference type="ARBA" id="ARBA00023118"/>
    </source>
</evidence>
<dbReference type="OrthoDB" id="7365697at2"/>
<keyword evidence="1" id="KW-0051">Antiviral defense</keyword>
<reference evidence="3 4" key="1">
    <citation type="submission" date="2019-04" db="EMBL/GenBank/DDBJ databases">
        <title>Draft Whole-Genome sequence of the purple photosynthetic bacterium Rhodobacter capsulatus SP108 with an indigenous class A beta-lactamase.</title>
        <authorList>
            <person name="Robertson S."/>
            <person name="Meyer T.E."/>
            <person name="Kyndt J.A."/>
        </authorList>
    </citation>
    <scope>NUCLEOTIDE SEQUENCE [LARGE SCALE GENOMIC DNA]</scope>
    <source>
        <strain evidence="3 4">SP108</strain>
    </source>
</reference>
<dbReference type="PANTHER" id="PTHR35579">
    <property type="entry name" value="CRISPR SYSTEM CMS ENDORIBONUCLEASE CSM3"/>
    <property type="match status" value="1"/>
</dbReference>
<gene>
    <name evidence="3" type="ORF">FBT96_04090</name>
</gene>
<dbReference type="InterPro" id="IPR052216">
    <property type="entry name" value="CRISPR_Csm3_endoribonuclease"/>
</dbReference>
<dbReference type="Pfam" id="PF03787">
    <property type="entry name" value="RAMPs"/>
    <property type="match status" value="1"/>
</dbReference>
<protein>
    <recommendedName>
        <fullName evidence="2">CRISPR type III-associated protein domain-containing protein</fullName>
    </recommendedName>
</protein>
<comment type="caution">
    <text evidence="3">The sequence shown here is derived from an EMBL/GenBank/DDBJ whole genome shotgun (WGS) entry which is preliminary data.</text>
</comment>
<dbReference type="Proteomes" id="UP000310597">
    <property type="component" value="Unassembled WGS sequence"/>
</dbReference>
<evidence type="ECO:0000313" key="4">
    <source>
        <dbReference type="Proteomes" id="UP000310597"/>
    </source>
</evidence>
<name>A0A4U1JUM5_RHOCA</name>
<evidence type="ECO:0000313" key="3">
    <source>
        <dbReference type="EMBL" id="TKD23003.1"/>
    </source>
</evidence>
<dbReference type="PANTHER" id="PTHR35579:SF6">
    <property type="entry name" value="DUF324 DOMAIN-CONTAINING PROTEIN"/>
    <property type="match status" value="1"/>
</dbReference>
<feature type="domain" description="CRISPR type III-associated protein" evidence="2">
    <location>
        <begin position="30"/>
        <end position="183"/>
    </location>
</feature>
<dbReference type="GO" id="GO:0051607">
    <property type="term" value="P:defense response to virus"/>
    <property type="evidence" value="ECO:0007669"/>
    <property type="project" value="UniProtKB-KW"/>
</dbReference>
<proteinExistence type="predicted"/>
<accession>A0A4U1JUM5</accession>
<dbReference type="EMBL" id="SWJZ01000013">
    <property type="protein sequence ID" value="TKD23003.1"/>
    <property type="molecule type" value="Genomic_DNA"/>
</dbReference>
<dbReference type="CDD" id="cd09726">
    <property type="entry name" value="RAMP_I_III"/>
    <property type="match status" value="1"/>
</dbReference>
<evidence type="ECO:0000259" key="2">
    <source>
        <dbReference type="Pfam" id="PF03787"/>
    </source>
</evidence>
<organism evidence="3 4">
    <name type="scientific">Rhodobacter capsulatus</name>
    <name type="common">Rhodopseudomonas capsulata</name>
    <dbReference type="NCBI Taxonomy" id="1061"/>
    <lineage>
        <taxon>Bacteria</taxon>
        <taxon>Pseudomonadati</taxon>
        <taxon>Pseudomonadota</taxon>
        <taxon>Alphaproteobacteria</taxon>
        <taxon>Rhodobacterales</taxon>
        <taxon>Rhodobacter group</taxon>
        <taxon>Rhodobacter</taxon>
    </lineage>
</organism>
<dbReference type="RefSeq" id="WP_136905073.1">
    <property type="nucleotide sequence ID" value="NZ_SWJZ01000013.1"/>
</dbReference>